<keyword evidence="2" id="KW-1185">Reference proteome</keyword>
<accession>A0ABD3H5B2</accession>
<comment type="caution">
    <text evidence="1">The sequence shown here is derived from an EMBL/GenBank/DDBJ whole genome shotgun (WGS) entry which is preliminary data.</text>
</comment>
<evidence type="ECO:0000313" key="2">
    <source>
        <dbReference type="Proteomes" id="UP001633002"/>
    </source>
</evidence>
<dbReference type="EMBL" id="JBJQOH010000006">
    <property type="protein sequence ID" value="KAL3685344.1"/>
    <property type="molecule type" value="Genomic_DNA"/>
</dbReference>
<dbReference type="Proteomes" id="UP001633002">
    <property type="component" value="Unassembled WGS sequence"/>
</dbReference>
<name>A0ABD3H5B2_9MARC</name>
<sequence length="111" mass="13086">MLFGDVPEVRGPPHRVTTEEILEWIEEKIDYDLDGGRANVPTDPYKKYGVKRKSIFFDLPYWKELKIRHVIDVMHTEKNVCENLLKTIMGVKHTVGVRADLEARHMRPELW</sequence>
<dbReference type="PANTHER" id="PTHR10775">
    <property type="entry name" value="OS08G0208400 PROTEIN"/>
    <property type="match status" value="1"/>
</dbReference>
<dbReference type="PANTHER" id="PTHR10775:SF180">
    <property type="entry name" value="TRANSPOSON, EN_SPM-LIKE, TRANSPOSASE-ASSOCIATED DOMAIN PROTEIN-RELATED"/>
    <property type="match status" value="1"/>
</dbReference>
<dbReference type="AlphaFoldDB" id="A0ABD3H5B2"/>
<reference evidence="1 2" key="1">
    <citation type="submission" date="2024-09" db="EMBL/GenBank/DDBJ databases">
        <title>Chromosome-scale assembly of Riccia sorocarpa.</title>
        <authorList>
            <person name="Paukszto L."/>
        </authorList>
    </citation>
    <scope>NUCLEOTIDE SEQUENCE [LARGE SCALE GENOMIC DNA]</scope>
    <source>
        <strain evidence="1">LP-2024</strain>
        <tissue evidence="1">Aerial parts of the thallus</tissue>
    </source>
</reference>
<organism evidence="1 2">
    <name type="scientific">Riccia sorocarpa</name>
    <dbReference type="NCBI Taxonomy" id="122646"/>
    <lineage>
        <taxon>Eukaryota</taxon>
        <taxon>Viridiplantae</taxon>
        <taxon>Streptophyta</taxon>
        <taxon>Embryophyta</taxon>
        <taxon>Marchantiophyta</taxon>
        <taxon>Marchantiopsida</taxon>
        <taxon>Marchantiidae</taxon>
        <taxon>Marchantiales</taxon>
        <taxon>Ricciaceae</taxon>
        <taxon>Riccia</taxon>
    </lineage>
</organism>
<proteinExistence type="predicted"/>
<evidence type="ECO:0000313" key="1">
    <source>
        <dbReference type="EMBL" id="KAL3685344.1"/>
    </source>
</evidence>
<protein>
    <submittedName>
        <fullName evidence="1">Uncharacterized protein</fullName>
    </submittedName>
</protein>
<gene>
    <name evidence="1" type="ORF">R1sor_003366</name>
</gene>